<reference evidence="2 3" key="1">
    <citation type="submission" date="2011-01" db="EMBL/GenBank/DDBJ databases">
        <title>Complete sequence of chromosome of Streptomyces flavogriseus ATCC 33331.</title>
        <authorList>
            <consortium name="US DOE Joint Genome Institute"/>
            <person name="Lucas S."/>
            <person name="Copeland A."/>
            <person name="Lapidus A."/>
            <person name="Cheng J.-F."/>
            <person name="Goodwin L."/>
            <person name="Pitluck S."/>
            <person name="Davenport K."/>
            <person name="Detter J.C."/>
            <person name="Han C."/>
            <person name="Tapia R."/>
            <person name="Land M."/>
            <person name="Hauser L."/>
            <person name="Kyrpides N."/>
            <person name="Ivanova N."/>
            <person name="Ovchinnikova G."/>
            <person name="Pagani I."/>
            <person name="Brumm P."/>
            <person name="Mead D."/>
            <person name="Woyke T."/>
        </authorList>
    </citation>
    <scope>NUCLEOTIDE SEQUENCE [LARGE SCALE GENOMIC DNA]</scope>
    <source>
        <strain evidence="3">ATCC 33331 / IAF-45CD</strain>
    </source>
</reference>
<dbReference type="AlphaFoldDB" id="A0A8D3WCN4"/>
<dbReference type="NCBIfam" id="NF046122">
    <property type="entry name" value="morpho_MmpA"/>
    <property type="match status" value="1"/>
</dbReference>
<accession>A0A8D3WCN4</accession>
<name>A0A8D3WCN4_STRFA</name>
<dbReference type="Proteomes" id="UP000002066">
    <property type="component" value="Chromosome"/>
</dbReference>
<dbReference type="KEGG" id="sfa:Sfla_0684"/>
<evidence type="ECO:0000313" key="3">
    <source>
        <dbReference type="Proteomes" id="UP000002066"/>
    </source>
</evidence>
<keyword evidence="1" id="KW-1133">Transmembrane helix</keyword>
<proteinExistence type="predicted"/>
<evidence type="ECO:0000256" key="1">
    <source>
        <dbReference type="SAM" id="Phobius"/>
    </source>
</evidence>
<keyword evidence="1" id="KW-0812">Transmembrane</keyword>
<keyword evidence="1" id="KW-0472">Membrane</keyword>
<protein>
    <submittedName>
        <fullName evidence="2">Uncharacterized protein</fullName>
    </submittedName>
</protein>
<evidence type="ECO:0000313" key="2">
    <source>
        <dbReference type="EMBL" id="ADW02146.1"/>
    </source>
</evidence>
<dbReference type="EMBL" id="CP002475">
    <property type="protein sequence ID" value="ADW02146.1"/>
    <property type="molecule type" value="Genomic_DNA"/>
</dbReference>
<sequence length="48" mass="5026">MIDHHAPQMSTGTVRLSQRGVAVGMTLGVLAGAGWTVSMVVTLASWML</sequence>
<feature type="transmembrane region" description="Helical" evidence="1">
    <location>
        <begin position="21"/>
        <end position="47"/>
    </location>
</feature>
<organism evidence="2 3">
    <name type="scientific">Streptomyces pratensis (strain ATCC 33331 / IAF-45CD)</name>
    <dbReference type="NCBI Taxonomy" id="591167"/>
    <lineage>
        <taxon>Bacteria</taxon>
        <taxon>Bacillati</taxon>
        <taxon>Actinomycetota</taxon>
        <taxon>Actinomycetes</taxon>
        <taxon>Kitasatosporales</taxon>
        <taxon>Streptomycetaceae</taxon>
        <taxon>Streptomyces</taxon>
    </lineage>
</organism>
<gene>
    <name evidence="2" type="ordered locus">Sfla_0684</name>
</gene>
<dbReference type="InterPro" id="IPR059130">
    <property type="entry name" value="MmpA_put"/>
</dbReference>